<evidence type="ECO:0000256" key="4">
    <source>
        <dbReference type="ARBA" id="ARBA00022448"/>
    </source>
</evidence>
<keyword evidence="9" id="KW-0472">Membrane</keyword>
<dbReference type="Pfam" id="PF02050">
    <property type="entry name" value="FliJ"/>
    <property type="match status" value="1"/>
</dbReference>
<organism evidence="11 12">
    <name type="scientific">Paenibacillus lignilyticus</name>
    <dbReference type="NCBI Taxonomy" id="1172615"/>
    <lineage>
        <taxon>Bacteria</taxon>
        <taxon>Bacillati</taxon>
        <taxon>Bacillota</taxon>
        <taxon>Bacilli</taxon>
        <taxon>Bacillales</taxon>
        <taxon>Paenibacillaceae</taxon>
        <taxon>Paenibacillus</taxon>
    </lineage>
</organism>
<evidence type="ECO:0000313" key="11">
    <source>
        <dbReference type="EMBL" id="MBP3965257.1"/>
    </source>
</evidence>
<evidence type="ECO:0000256" key="9">
    <source>
        <dbReference type="ARBA" id="ARBA00023136"/>
    </source>
</evidence>
<gene>
    <name evidence="11" type="primary">fliJ</name>
    <name evidence="11" type="ORF">I8J30_21240</name>
</gene>
<evidence type="ECO:0000256" key="2">
    <source>
        <dbReference type="ARBA" id="ARBA00010004"/>
    </source>
</evidence>
<comment type="similarity">
    <text evidence="2">Belongs to the FliJ family.</text>
</comment>
<dbReference type="EMBL" id="JAGKSP010000009">
    <property type="protein sequence ID" value="MBP3965257.1"/>
    <property type="molecule type" value="Genomic_DNA"/>
</dbReference>
<keyword evidence="11" id="KW-0969">Cilium</keyword>
<keyword evidence="12" id="KW-1185">Reference proteome</keyword>
<comment type="caution">
    <text evidence="11">The sequence shown here is derived from an EMBL/GenBank/DDBJ whole genome shotgun (WGS) entry which is preliminary data.</text>
</comment>
<dbReference type="InterPro" id="IPR012823">
    <property type="entry name" value="Flagell_FliJ"/>
</dbReference>
<dbReference type="InterPro" id="IPR053716">
    <property type="entry name" value="Flag_assembly_chemotaxis_eff"/>
</dbReference>
<dbReference type="PANTHER" id="PTHR38786">
    <property type="entry name" value="FLAGELLAR FLIJ PROTEIN"/>
    <property type="match status" value="1"/>
</dbReference>
<keyword evidence="11" id="KW-0966">Cell projection</keyword>
<evidence type="ECO:0000256" key="8">
    <source>
        <dbReference type="ARBA" id="ARBA00022927"/>
    </source>
</evidence>
<dbReference type="Proteomes" id="UP000673394">
    <property type="component" value="Unassembled WGS sequence"/>
</dbReference>
<dbReference type="RefSeq" id="WP_210661505.1">
    <property type="nucleotide sequence ID" value="NZ_JAGKSP010000009.1"/>
</dbReference>
<dbReference type="NCBIfam" id="TIGR02473">
    <property type="entry name" value="flagell_FliJ"/>
    <property type="match status" value="1"/>
</dbReference>
<keyword evidence="7" id="KW-1005">Bacterial flagellum biogenesis</keyword>
<evidence type="ECO:0000256" key="10">
    <source>
        <dbReference type="ARBA" id="ARBA00023225"/>
    </source>
</evidence>
<evidence type="ECO:0000256" key="6">
    <source>
        <dbReference type="ARBA" id="ARBA00022500"/>
    </source>
</evidence>
<keyword evidence="4" id="KW-0813">Transport</keyword>
<name>A0ABS5CHH2_9BACL</name>
<reference evidence="11 12" key="1">
    <citation type="submission" date="2021-04" db="EMBL/GenBank/DDBJ databases">
        <title>Paenibacillus sp. DLE-14 whole genome sequence.</title>
        <authorList>
            <person name="Ham Y.J."/>
        </authorList>
    </citation>
    <scope>NUCLEOTIDE SEQUENCE [LARGE SCALE GENOMIC DNA]</scope>
    <source>
        <strain evidence="11 12">DLE-14</strain>
    </source>
</reference>
<dbReference type="Gene3D" id="1.10.287.1700">
    <property type="match status" value="1"/>
</dbReference>
<evidence type="ECO:0000256" key="1">
    <source>
        <dbReference type="ARBA" id="ARBA00004413"/>
    </source>
</evidence>
<evidence type="ECO:0000256" key="7">
    <source>
        <dbReference type="ARBA" id="ARBA00022795"/>
    </source>
</evidence>
<keyword evidence="6" id="KW-0145">Chemotaxis</keyword>
<proteinExistence type="inferred from homology"/>
<keyword evidence="5" id="KW-1003">Cell membrane</keyword>
<accession>A0ABS5CHH2</accession>
<protein>
    <recommendedName>
        <fullName evidence="3">Flagellar FliJ protein</fullName>
    </recommendedName>
</protein>
<keyword evidence="8" id="KW-0653">Protein transport</keyword>
<evidence type="ECO:0000256" key="5">
    <source>
        <dbReference type="ARBA" id="ARBA00022475"/>
    </source>
</evidence>
<evidence type="ECO:0000313" key="12">
    <source>
        <dbReference type="Proteomes" id="UP000673394"/>
    </source>
</evidence>
<keyword evidence="10" id="KW-1006">Bacterial flagellum protein export</keyword>
<dbReference type="InterPro" id="IPR052570">
    <property type="entry name" value="FliJ"/>
</dbReference>
<sequence>MARFRYAYQKIVDLKTSEKSQAEWQLSVVVGELQTEEQSLLKLHQDRAEWSDRLQLSSNQAVTLSELMVIQEYIEYLDICIKQKMMDIQKAEAAVEVKRIALSERMKDEKVWQKSKDNARQRFQADMLLIEQNELDEMASVRFMYAAH</sequence>
<dbReference type="PANTHER" id="PTHR38786:SF1">
    <property type="entry name" value="FLAGELLAR FLIJ PROTEIN"/>
    <property type="match status" value="1"/>
</dbReference>
<comment type="subcellular location">
    <subcellularLocation>
        <location evidence="1">Cell membrane</location>
        <topology evidence="1">Peripheral membrane protein</topology>
        <orientation evidence="1">Cytoplasmic side</orientation>
    </subcellularLocation>
</comment>
<keyword evidence="11" id="KW-0282">Flagellum</keyword>
<evidence type="ECO:0000256" key="3">
    <source>
        <dbReference type="ARBA" id="ARBA00020392"/>
    </source>
</evidence>